<proteinExistence type="predicted"/>
<feature type="region of interest" description="Disordered" evidence="1">
    <location>
        <begin position="84"/>
        <end position="110"/>
    </location>
</feature>
<name>A0A2A2JX95_9BILA</name>
<dbReference type="AlphaFoldDB" id="A0A2A2JX95"/>
<dbReference type="Proteomes" id="UP000218231">
    <property type="component" value="Unassembled WGS sequence"/>
</dbReference>
<protein>
    <submittedName>
        <fullName evidence="2">Uncharacterized protein</fullName>
    </submittedName>
</protein>
<keyword evidence="3" id="KW-1185">Reference proteome</keyword>
<sequence>MRAVGGAEGLTEMAFHHFCHQPVGGAPHRHNLLEQRGAIRSGLDRAFKRFRLPLDATQACYGPLLLFWGGVSTLSCALRRADTSNFGRSEPEPSPTPPETSNARPGFLPP</sequence>
<evidence type="ECO:0000313" key="2">
    <source>
        <dbReference type="EMBL" id="PAV66317.1"/>
    </source>
</evidence>
<accession>A0A2A2JX95</accession>
<dbReference type="AntiFam" id="ANF00240">
    <property type="entry name" value="Shadow ORF (opposite frmR)"/>
</dbReference>
<evidence type="ECO:0000256" key="1">
    <source>
        <dbReference type="SAM" id="MobiDB-lite"/>
    </source>
</evidence>
<evidence type="ECO:0000313" key="3">
    <source>
        <dbReference type="Proteomes" id="UP000218231"/>
    </source>
</evidence>
<dbReference type="EMBL" id="LIAE01010124">
    <property type="protein sequence ID" value="PAV66317.1"/>
    <property type="molecule type" value="Genomic_DNA"/>
</dbReference>
<comment type="caution">
    <text evidence="2">The sequence shown here is derived from an EMBL/GenBank/DDBJ whole genome shotgun (WGS) entry which is preliminary data.</text>
</comment>
<gene>
    <name evidence="2" type="ORF">WR25_06516</name>
</gene>
<organism evidence="2 3">
    <name type="scientific">Diploscapter pachys</name>
    <dbReference type="NCBI Taxonomy" id="2018661"/>
    <lineage>
        <taxon>Eukaryota</taxon>
        <taxon>Metazoa</taxon>
        <taxon>Ecdysozoa</taxon>
        <taxon>Nematoda</taxon>
        <taxon>Chromadorea</taxon>
        <taxon>Rhabditida</taxon>
        <taxon>Rhabditina</taxon>
        <taxon>Rhabditomorpha</taxon>
        <taxon>Rhabditoidea</taxon>
        <taxon>Rhabditidae</taxon>
        <taxon>Diploscapter</taxon>
    </lineage>
</organism>
<reference evidence="2 3" key="1">
    <citation type="journal article" date="2017" name="Curr. Biol.">
        <title>Genome architecture and evolution of a unichromosomal asexual nematode.</title>
        <authorList>
            <person name="Fradin H."/>
            <person name="Zegar C."/>
            <person name="Gutwein M."/>
            <person name="Lucas J."/>
            <person name="Kovtun M."/>
            <person name="Corcoran D."/>
            <person name="Baugh L.R."/>
            <person name="Kiontke K."/>
            <person name="Gunsalus K."/>
            <person name="Fitch D.H."/>
            <person name="Piano F."/>
        </authorList>
    </citation>
    <scope>NUCLEOTIDE SEQUENCE [LARGE SCALE GENOMIC DNA]</scope>
    <source>
        <strain evidence="2">PF1309</strain>
    </source>
</reference>